<dbReference type="PANTHER" id="PTHR11528">
    <property type="entry name" value="HEAT SHOCK PROTEIN 90 FAMILY MEMBER"/>
    <property type="match status" value="1"/>
</dbReference>
<feature type="region of interest" description="C" evidence="10">
    <location>
        <begin position="764"/>
        <end position="842"/>
    </location>
</feature>
<dbReference type="CDD" id="cd16927">
    <property type="entry name" value="HATPase_Hsp90-like"/>
    <property type="match status" value="1"/>
</dbReference>
<dbReference type="Pfam" id="PF13589">
    <property type="entry name" value="HATPase_c_3"/>
    <property type="match status" value="1"/>
</dbReference>
<dbReference type="InterPro" id="IPR020568">
    <property type="entry name" value="Ribosomal_Su5_D2-typ_SF"/>
</dbReference>
<evidence type="ECO:0000256" key="9">
    <source>
        <dbReference type="ARBA" id="ARBA00070675"/>
    </source>
</evidence>
<protein>
    <recommendedName>
        <fullName evidence="9 10">Chaperone protein HtpG</fullName>
    </recommendedName>
    <alternativeName>
        <fullName evidence="10">Heat shock protein HtpG</fullName>
    </alternativeName>
    <alternativeName>
        <fullName evidence="10">High temperature protein G</fullName>
    </alternativeName>
</protein>
<keyword evidence="7 10" id="KW-0143">Chaperone</keyword>
<dbReference type="Gene3D" id="3.30.230.80">
    <property type="match status" value="1"/>
</dbReference>
<evidence type="ECO:0000256" key="1">
    <source>
        <dbReference type="ARBA" id="ARBA00004496"/>
    </source>
</evidence>
<evidence type="ECO:0000313" key="14">
    <source>
        <dbReference type="Proteomes" id="UP000198741"/>
    </source>
</evidence>
<keyword evidence="6 10" id="KW-0346">Stress response</keyword>
<organism evidence="13 14">
    <name type="scientific">Nakamurella panacisegetis</name>
    <dbReference type="NCBI Taxonomy" id="1090615"/>
    <lineage>
        <taxon>Bacteria</taxon>
        <taxon>Bacillati</taxon>
        <taxon>Actinomycetota</taxon>
        <taxon>Actinomycetes</taxon>
        <taxon>Nakamurellales</taxon>
        <taxon>Nakamurellaceae</taxon>
        <taxon>Nakamurella</taxon>
    </lineage>
</organism>
<evidence type="ECO:0000256" key="4">
    <source>
        <dbReference type="ARBA" id="ARBA00022741"/>
    </source>
</evidence>
<evidence type="ECO:0000256" key="6">
    <source>
        <dbReference type="ARBA" id="ARBA00023016"/>
    </source>
</evidence>
<gene>
    <name evidence="10" type="primary">htpG</name>
    <name evidence="13" type="ORF">SAMN04515671_4310</name>
</gene>
<evidence type="ECO:0000256" key="8">
    <source>
        <dbReference type="ARBA" id="ARBA00058590"/>
    </source>
</evidence>
<feature type="region of interest" description="Disordered" evidence="11">
    <location>
        <begin position="150"/>
        <end position="182"/>
    </location>
</feature>
<evidence type="ECO:0000256" key="11">
    <source>
        <dbReference type="SAM" id="MobiDB-lite"/>
    </source>
</evidence>
<dbReference type="Proteomes" id="UP000198741">
    <property type="component" value="Chromosome I"/>
</dbReference>
<dbReference type="HAMAP" id="MF_00505">
    <property type="entry name" value="HSP90"/>
    <property type="match status" value="1"/>
</dbReference>
<evidence type="ECO:0000256" key="2">
    <source>
        <dbReference type="ARBA" id="ARBA00008239"/>
    </source>
</evidence>
<evidence type="ECO:0000259" key="12">
    <source>
        <dbReference type="SMART" id="SM00387"/>
    </source>
</evidence>
<dbReference type="InterPro" id="IPR020575">
    <property type="entry name" value="Hsp90_N"/>
</dbReference>
<dbReference type="InterPro" id="IPR036890">
    <property type="entry name" value="HATPase_C_sf"/>
</dbReference>
<dbReference type="GO" id="GO:0005737">
    <property type="term" value="C:cytoplasm"/>
    <property type="evidence" value="ECO:0007669"/>
    <property type="project" value="UniProtKB-SubCell"/>
</dbReference>
<dbReference type="Gene3D" id="3.30.565.10">
    <property type="entry name" value="Histidine kinase-like ATPase, C-terminal domain"/>
    <property type="match status" value="1"/>
</dbReference>
<dbReference type="NCBIfam" id="NF003555">
    <property type="entry name" value="PRK05218.1"/>
    <property type="match status" value="1"/>
</dbReference>
<comment type="subunit">
    <text evidence="10">Homodimer.</text>
</comment>
<dbReference type="SUPFAM" id="SSF55874">
    <property type="entry name" value="ATPase domain of HSP90 chaperone/DNA topoisomerase II/histidine kinase"/>
    <property type="match status" value="1"/>
</dbReference>
<dbReference type="SMART" id="SM00387">
    <property type="entry name" value="HATPase_c"/>
    <property type="match status" value="1"/>
</dbReference>
<evidence type="ECO:0000256" key="10">
    <source>
        <dbReference type="HAMAP-Rule" id="MF_00505"/>
    </source>
</evidence>
<comment type="function">
    <text evidence="8 10">Molecular chaperone. Has ATPase activity.</text>
</comment>
<comment type="similarity">
    <text evidence="2 10">Belongs to the heat shock protein 90 family.</text>
</comment>
<accession>A0A1H0SV60</accession>
<dbReference type="Pfam" id="PF00183">
    <property type="entry name" value="HSP90"/>
    <property type="match status" value="1"/>
</dbReference>
<feature type="domain" description="Histidine kinase/HSP90-like ATPase" evidence="12">
    <location>
        <begin position="231"/>
        <end position="392"/>
    </location>
</feature>
<keyword evidence="3 10" id="KW-0963">Cytoplasm</keyword>
<dbReference type="GO" id="GO:0051082">
    <property type="term" value="F:unfolded protein binding"/>
    <property type="evidence" value="ECO:0007669"/>
    <property type="project" value="UniProtKB-UniRule"/>
</dbReference>
<dbReference type="GO" id="GO:0005524">
    <property type="term" value="F:ATP binding"/>
    <property type="evidence" value="ECO:0007669"/>
    <property type="project" value="UniProtKB-UniRule"/>
</dbReference>
<dbReference type="InterPro" id="IPR001404">
    <property type="entry name" value="Hsp90_fam"/>
</dbReference>
<dbReference type="EMBL" id="LT629710">
    <property type="protein sequence ID" value="SDP45584.1"/>
    <property type="molecule type" value="Genomic_DNA"/>
</dbReference>
<dbReference type="FunFam" id="3.30.565.10:FF:000009">
    <property type="entry name" value="Molecular chaperone HtpG"/>
    <property type="match status" value="1"/>
</dbReference>
<comment type="subcellular location">
    <subcellularLocation>
        <location evidence="1 10">Cytoplasm</location>
    </subcellularLocation>
</comment>
<dbReference type="STRING" id="1090615.SAMN04515671_4310"/>
<keyword evidence="4 10" id="KW-0547">Nucleotide-binding</keyword>
<dbReference type="GO" id="GO:0140662">
    <property type="term" value="F:ATP-dependent protein folding chaperone"/>
    <property type="evidence" value="ECO:0007669"/>
    <property type="project" value="InterPro"/>
</dbReference>
<dbReference type="PRINTS" id="PR00775">
    <property type="entry name" value="HEATSHOCK90"/>
</dbReference>
<dbReference type="InterPro" id="IPR037196">
    <property type="entry name" value="HSP90_C"/>
</dbReference>
<dbReference type="InterPro" id="IPR003594">
    <property type="entry name" value="HATPase_dom"/>
</dbReference>
<dbReference type="SUPFAM" id="SSF54211">
    <property type="entry name" value="Ribosomal protein S5 domain 2-like"/>
    <property type="match status" value="1"/>
</dbReference>
<evidence type="ECO:0000256" key="7">
    <source>
        <dbReference type="ARBA" id="ARBA00023186"/>
    </source>
</evidence>
<keyword evidence="5 10" id="KW-0067">ATP-binding</keyword>
<feature type="compositionally biased region" description="Acidic residues" evidence="11">
    <location>
        <begin position="16"/>
        <end position="42"/>
    </location>
</feature>
<feature type="region of interest" description="Disordered" evidence="11">
    <location>
        <begin position="1"/>
        <end position="43"/>
    </location>
</feature>
<dbReference type="SUPFAM" id="SSF110942">
    <property type="entry name" value="HSP90 C-terminal domain"/>
    <property type="match status" value="1"/>
</dbReference>
<evidence type="ECO:0000256" key="5">
    <source>
        <dbReference type="ARBA" id="ARBA00022840"/>
    </source>
</evidence>
<dbReference type="AlphaFoldDB" id="A0A1H0SV60"/>
<proteinExistence type="inferred from homology"/>
<dbReference type="FunFam" id="3.40.50.11260:FF:000005">
    <property type="entry name" value="Heat shock protein 90"/>
    <property type="match status" value="1"/>
</dbReference>
<feature type="region of interest" description="A; substrate-binding" evidence="10">
    <location>
        <begin position="1"/>
        <end position="554"/>
    </location>
</feature>
<keyword evidence="14" id="KW-1185">Reference proteome</keyword>
<name>A0A1H0SV60_9ACTN</name>
<dbReference type="Gene3D" id="1.20.120.790">
    <property type="entry name" value="Heat shock protein 90, C-terminal domain"/>
    <property type="match status" value="1"/>
</dbReference>
<dbReference type="FunFam" id="3.30.230.80:FF:000002">
    <property type="entry name" value="Molecular chaperone HtpG"/>
    <property type="match status" value="1"/>
</dbReference>
<dbReference type="Gene3D" id="3.40.50.11260">
    <property type="match status" value="1"/>
</dbReference>
<evidence type="ECO:0000313" key="13">
    <source>
        <dbReference type="EMBL" id="SDP45584.1"/>
    </source>
</evidence>
<reference evidence="13 14" key="1">
    <citation type="submission" date="2016-10" db="EMBL/GenBank/DDBJ databases">
        <authorList>
            <person name="de Groot N.N."/>
        </authorList>
    </citation>
    <scope>NUCLEOTIDE SEQUENCE [LARGE SCALE GENOMIC DNA]</scope>
    <source>
        <strain evidence="14">P4-7,KCTC 19426,CECT 7604</strain>
    </source>
</reference>
<sequence>MASPTAAALRVGRVDTDEDAEADENDDGDDADGAADEDEDDVVGAADVDRAGAEEGDPDEAVVPADPAAVPAAIRIAVLDAGPAAAGVIRLVPETVATDGVLVDDVAVGDPVWQAAATMTARTVTIRATGRGERSSCMALTTYPRSCEGDRLTIRRRHPRSSADSTPSALFRSDARSPAAGHDYPARCKLSCECVRTRHQMSTEAISNETIEFQAEARQLLQLMVHSIYSTKDLFLRELISNSSDALDKLRLAAYRDKDLEVDTSDLHIDLEIDPAQRTLTIRDNGIGMTRDEVVDLIGTIAKSGTGQMLAQLREAREAGGSEEGTAELIGQFGVGFYSSFMVADRVVMVTRKAGTHHGVRWESTGEGTYTVSELPAAPQGTAVTLHLKAEDTEDSLQDFTDPATVRSVVKRYSDFITWPIRMAAERPAPAEGEDDVAAPEPQVVNSGKALWSRPQSEVSAEEYAEFYRHVSHDWREPLETIRLSAEGTFEYQALLFLPSHAPMDLYMRDSKRGVQLYVKRVFIMDECEALIPEYLRFVKGVVDASDLSLNVSREILQQDRQIQLIRRRLVRKVLSTIKSLQEDEKEKYSTLWAEVGRALKEGLLSDQDNQQSILEVCSFASTHDAEELTTLGQYVERMPEGQDAIYYMTGESRAALEHSPHMEAFRAKGYEVLLLTDPIDEVWVDAVPAFQEKNLTSIARGEVDLGGEDIDDDTRQGFESLLSWVATELSDDVKEVRLSHRLTDSAAVLVNDPGDLTPALERMYRAMGQEPPKVKRTLELNPKHGLVTGLRAAHEAHADDPALADTARLLYGMALLAEGGELAEPAAFVALLSKRLESTLS</sequence>
<comment type="caution">
    <text evidence="10">Lacks conserved residue(s) required for the propagation of feature annotation.</text>
</comment>
<dbReference type="GO" id="GO:0016887">
    <property type="term" value="F:ATP hydrolysis activity"/>
    <property type="evidence" value="ECO:0007669"/>
    <property type="project" value="InterPro"/>
</dbReference>
<evidence type="ECO:0000256" key="3">
    <source>
        <dbReference type="ARBA" id="ARBA00022490"/>
    </source>
</evidence>